<dbReference type="STRING" id="1004.SAMN05661012_01028"/>
<dbReference type="AlphaFoldDB" id="A0A1K1N769"/>
<feature type="transmembrane region" description="Helical" evidence="5">
    <location>
        <begin position="21"/>
        <end position="38"/>
    </location>
</feature>
<reference evidence="7 9" key="1">
    <citation type="submission" date="2016-11" db="EMBL/GenBank/DDBJ databases">
        <authorList>
            <person name="Jaros S."/>
            <person name="Januszkiewicz K."/>
            <person name="Wedrychowicz H."/>
        </authorList>
    </citation>
    <scope>NUCLEOTIDE SEQUENCE [LARGE SCALE GENOMIC DNA]</scope>
    <source>
        <strain evidence="7 9">DSM 784</strain>
    </source>
</reference>
<name>A0A1K1N769_9BACT</name>
<evidence type="ECO:0000259" key="6">
    <source>
        <dbReference type="Pfam" id="PF04932"/>
    </source>
</evidence>
<keyword evidence="4 5" id="KW-0472">Membrane</keyword>
<feature type="transmembrane region" description="Helical" evidence="5">
    <location>
        <begin position="90"/>
        <end position="110"/>
    </location>
</feature>
<proteinExistence type="predicted"/>
<keyword evidence="10" id="KW-1185">Reference proteome</keyword>
<evidence type="ECO:0000313" key="9">
    <source>
        <dbReference type="Proteomes" id="UP000183788"/>
    </source>
</evidence>
<feature type="transmembrane region" description="Helical" evidence="5">
    <location>
        <begin position="186"/>
        <end position="204"/>
    </location>
</feature>
<keyword evidence="3 5" id="KW-1133">Transmembrane helix</keyword>
<dbReference type="Proteomes" id="UP001326715">
    <property type="component" value="Chromosome"/>
</dbReference>
<evidence type="ECO:0000313" key="8">
    <source>
        <dbReference type="EMBL" id="WQG90881.1"/>
    </source>
</evidence>
<dbReference type="Proteomes" id="UP000183788">
    <property type="component" value="Unassembled WGS sequence"/>
</dbReference>
<dbReference type="GO" id="GO:0016874">
    <property type="term" value="F:ligase activity"/>
    <property type="evidence" value="ECO:0007669"/>
    <property type="project" value="UniProtKB-KW"/>
</dbReference>
<keyword evidence="7" id="KW-0436">Ligase</keyword>
<evidence type="ECO:0000256" key="5">
    <source>
        <dbReference type="SAM" id="Phobius"/>
    </source>
</evidence>
<organism evidence="7 9">
    <name type="scientific">Chitinophaga sancti</name>
    <dbReference type="NCBI Taxonomy" id="1004"/>
    <lineage>
        <taxon>Bacteria</taxon>
        <taxon>Pseudomonadati</taxon>
        <taxon>Bacteroidota</taxon>
        <taxon>Chitinophagia</taxon>
        <taxon>Chitinophagales</taxon>
        <taxon>Chitinophagaceae</taxon>
        <taxon>Chitinophaga</taxon>
    </lineage>
</organism>
<evidence type="ECO:0000256" key="1">
    <source>
        <dbReference type="ARBA" id="ARBA00004141"/>
    </source>
</evidence>
<feature type="transmembrane region" description="Helical" evidence="5">
    <location>
        <begin position="405"/>
        <end position="424"/>
    </location>
</feature>
<dbReference type="PANTHER" id="PTHR37422:SF17">
    <property type="entry name" value="O-ANTIGEN LIGASE"/>
    <property type="match status" value="1"/>
</dbReference>
<dbReference type="InterPro" id="IPR007016">
    <property type="entry name" value="O-antigen_ligase-rel_domated"/>
</dbReference>
<dbReference type="Pfam" id="PF04932">
    <property type="entry name" value="Wzy_C"/>
    <property type="match status" value="1"/>
</dbReference>
<comment type="subcellular location">
    <subcellularLocation>
        <location evidence="1">Membrane</location>
        <topology evidence="1">Multi-pass membrane protein</topology>
    </subcellularLocation>
</comment>
<protein>
    <submittedName>
        <fullName evidence="8">O-antigen ligase family protein</fullName>
    </submittedName>
    <submittedName>
        <fullName evidence="7">O-antigen ligase like membrane protein</fullName>
    </submittedName>
</protein>
<gene>
    <name evidence="7" type="ORF">SAMN05661012_01028</name>
    <name evidence="8" type="ORF">SR876_05185</name>
</gene>
<evidence type="ECO:0000256" key="4">
    <source>
        <dbReference type="ARBA" id="ARBA00023136"/>
    </source>
</evidence>
<evidence type="ECO:0000313" key="7">
    <source>
        <dbReference type="EMBL" id="SFW31093.1"/>
    </source>
</evidence>
<feature type="transmembrane region" description="Helical" evidence="5">
    <location>
        <begin position="436"/>
        <end position="452"/>
    </location>
</feature>
<dbReference type="EMBL" id="CP140154">
    <property type="protein sequence ID" value="WQG90881.1"/>
    <property type="molecule type" value="Genomic_DNA"/>
</dbReference>
<evidence type="ECO:0000256" key="2">
    <source>
        <dbReference type="ARBA" id="ARBA00022692"/>
    </source>
</evidence>
<evidence type="ECO:0000256" key="3">
    <source>
        <dbReference type="ARBA" id="ARBA00022989"/>
    </source>
</evidence>
<dbReference type="PANTHER" id="PTHR37422">
    <property type="entry name" value="TEICHURONIC ACID BIOSYNTHESIS PROTEIN TUAE"/>
    <property type="match status" value="1"/>
</dbReference>
<dbReference type="EMBL" id="FPIZ01000003">
    <property type="protein sequence ID" value="SFW31093.1"/>
    <property type="molecule type" value="Genomic_DNA"/>
</dbReference>
<keyword evidence="2 5" id="KW-0812">Transmembrane</keyword>
<dbReference type="GO" id="GO:0016020">
    <property type="term" value="C:membrane"/>
    <property type="evidence" value="ECO:0007669"/>
    <property type="project" value="UniProtKB-SubCell"/>
</dbReference>
<dbReference type="RefSeq" id="WP_083571367.1">
    <property type="nucleotide sequence ID" value="NZ_CP139972.1"/>
</dbReference>
<sequence>MRQAIMNRTAPLRGSRRLDSPLAFAAVLLVSLGISLLVGYKDYLIGLVIAAGLIGGLVTFICLFNTRLGFLITTIVGFFMFYIKRMSDDVIPMGVAVDVLTAVTFIGAYYRKTIHKQRIWQYMKNPISYMYLMYLGFLAIELFNPSMYSVDGWIFTVRKFINFVMIYFVGLFTFNSVKDVKDYMKLWLFLSVLAGAYGCFQQWFGLLGFEEHWVVSDPVRYRLYFQGGEIRKFSFLSDPTAYGILMACSIVFAIVLAMTTQKPKQRNWLIVGIIIMVLGMSFSGTRTAYFMIPAGLAIYILMTITNKRTLLFMAGFLMFMVVLMFGPFSGNNTVNRIRTSFHLKDDESMNVRDANRHNIQPYIWRHPIGGGVATTGVLGIQYNPGHPLAGFPPDSGYLRTALETGWIGLIITMTLFFATLLVGVKGYYRAKTKEVKALYVAIVTGLYAYIVAHYAQVAIGQIPGAFFFYSSMAIIVKMKDFETPSHKNSDQVKTITT</sequence>
<feature type="transmembrane region" description="Helical" evidence="5">
    <location>
        <begin position="310"/>
        <end position="328"/>
    </location>
</feature>
<feature type="transmembrane region" description="Helical" evidence="5">
    <location>
        <begin position="266"/>
        <end position="282"/>
    </location>
</feature>
<feature type="transmembrane region" description="Helical" evidence="5">
    <location>
        <begin position="68"/>
        <end position="84"/>
    </location>
</feature>
<feature type="domain" description="O-antigen ligase-related" evidence="6">
    <location>
        <begin position="272"/>
        <end position="412"/>
    </location>
</feature>
<feature type="transmembrane region" description="Helical" evidence="5">
    <location>
        <begin position="44"/>
        <end position="63"/>
    </location>
</feature>
<evidence type="ECO:0000313" key="10">
    <source>
        <dbReference type="Proteomes" id="UP001326715"/>
    </source>
</evidence>
<dbReference type="InterPro" id="IPR051533">
    <property type="entry name" value="WaaL-like"/>
</dbReference>
<reference evidence="8 10" key="2">
    <citation type="submission" date="2023-11" db="EMBL/GenBank/DDBJ databases">
        <title>MicrobeMod: A computational toolkit for identifying prokaryotic methylation and restriction-modification with nanopore sequencing.</title>
        <authorList>
            <person name="Crits-Christoph A."/>
            <person name="Kang S.C."/>
            <person name="Lee H."/>
            <person name="Ostrov N."/>
        </authorList>
    </citation>
    <scope>NUCLEOTIDE SEQUENCE [LARGE SCALE GENOMIC DNA]</scope>
    <source>
        <strain evidence="8 10">ATCC 23090</strain>
    </source>
</reference>
<feature type="transmembrane region" description="Helical" evidence="5">
    <location>
        <begin position="241"/>
        <end position="259"/>
    </location>
</feature>
<accession>A0A1K1N769</accession>
<feature type="transmembrane region" description="Helical" evidence="5">
    <location>
        <begin position="131"/>
        <end position="147"/>
    </location>
</feature>
<dbReference type="OrthoDB" id="783093at2"/>
<feature type="transmembrane region" description="Helical" evidence="5">
    <location>
        <begin position="153"/>
        <end position="174"/>
    </location>
</feature>